<dbReference type="Proteomes" id="UP000241394">
    <property type="component" value="Chromosome LG11"/>
</dbReference>
<evidence type="ECO:0000313" key="3">
    <source>
        <dbReference type="Proteomes" id="UP000241394"/>
    </source>
</evidence>
<proteinExistence type="predicted"/>
<dbReference type="FunCoup" id="A0A2R6QYF3">
    <property type="interactions" value="961"/>
</dbReference>
<dbReference type="AlphaFoldDB" id="A0A2R6QYF3"/>
<evidence type="ECO:0000256" key="1">
    <source>
        <dbReference type="SAM" id="MobiDB-lite"/>
    </source>
</evidence>
<feature type="region of interest" description="Disordered" evidence="1">
    <location>
        <begin position="259"/>
        <end position="288"/>
    </location>
</feature>
<dbReference type="PANTHER" id="PTHR33448:SF3">
    <property type="entry name" value="OS09G0370000 PROTEIN"/>
    <property type="match status" value="1"/>
</dbReference>
<feature type="compositionally biased region" description="Basic residues" evidence="1">
    <location>
        <begin position="46"/>
        <end position="58"/>
    </location>
</feature>
<dbReference type="EMBL" id="NKQK01000011">
    <property type="protein sequence ID" value="PSS17402.1"/>
    <property type="molecule type" value="Genomic_DNA"/>
</dbReference>
<dbReference type="STRING" id="1590841.A0A2R6QYF3"/>
<dbReference type="InParanoid" id="A0A2R6QYF3"/>
<accession>A0A2R6QYF3</accession>
<sequence>MEGSRESKGPPSADLLVCFPSRAHLTLMMPKPKPICSPARPSEPNKRHHHHHRHKKPINRPITSQASPLLRAKPKPVGREIAEPTSPRVTCSGQIKIRPNSKSSPSRNWQSVMEEIERLHDNKIKHKSRANWVESLGFKREIVQFLTCLRNIKFDFRCFGSFPATVLTLTSDEDEEENYEKRQVGVDGCDGNGGSKTIFSKWFMVLQEGQNGKFTSEQSINRGKSHKEEQVAAEIRPPPNALLLMRCRSAPAKKWVEERENAKVKEREEEEEEEERTELVMEEEKRSTRSLAMVMRSDTNFHKFSRDIAKETWVFGGARELLSRSQSWKR</sequence>
<reference evidence="2 3" key="1">
    <citation type="submission" date="2017-07" db="EMBL/GenBank/DDBJ databases">
        <title>An improved, manually edited Actinidia chinensis var. chinensis (kiwifruit) genome highlights the challenges associated with draft genomes and gene prediction in plants.</title>
        <authorList>
            <person name="Pilkington S."/>
            <person name="Crowhurst R."/>
            <person name="Hilario E."/>
            <person name="Nardozza S."/>
            <person name="Fraser L."/>
            <person name="Peng Y."/>
            <person name="Gunaseelan K."/>
            <person name="Simpson R."/>
            <person name="Tahir J."/>
            <person name="Deroles S."/>
            <person name="Templeton K."/>
            <person name="Luo Z."/>
            <person name="Davy M."/>
            <person name="Cheng C."/>
            <person name="Mcneilage M."/>
            <person name="Scaglione D."/>
            <person name="Liu Y."/>
            <person name="Zhang Q."/>
            <person name="Datson P."/>
            <person name="De Silva N."/>
            <person name="Gardiner S."/>
            <person name="Bassett H."/>
            <person name="Chagne D."/>
            <person name="Mccallum J."/>
            <person name="Dzierzon H."/>
            <person name="Deng C."/>
            <person name="Wang Y.-Y."/>
            <person name="Barron N."/>
            <person name="Manako K."/>
            <person name="Bowen J."/>
            <person name="Foster T."/>
            <person name="Erridge Z."/>
            <person name="Tiffin H."/>
            <person name="Waite C."/>
            <person name="Davies K."/>
            <person name="Grierson E."/>
            <person name="Laing W."/>
            <person name="Kirk R."/>
            <person name="Chen X."/>
            <person name="Wood M."/>
            <person name="Montefiori M."/>
            <person name="Brummell D."/>
            <person name="Schwinn K."/>
            <person name="Catanach A."/>
            <person name="Fullerton C."/>
            <person name="Li D."/>
            <person name="Meiyalaghan S."/>
            <person name="Nieuwenhuizen N."/>
            <person name="Read N."/>
            <person name="Prakash R."/>
            <person name="Hunter D."/>
            <person name="Zhang H."/>
            <person name="Mckenzie M."/>
            <person name="Knabel M."/>
            <person name="Harris A."/>
            <person name="Allan A."/>
            <person name="Chen A."/>
            <person name="Janssen B."/>
            <person name="Plunkett B."/>
            <person name="Dwamena C."/>
            <person name="Voogd C."/>
            <person name="Leif D."/>
            <person name="Lafferty D."/>
            <person name="Souleyre E."/>
            <person name="Varkonyi-Gasic E."/>
            <person name="Gambi F."/>
            <person name="Hanley J."/>
            <person name="Yao J.-L."/>
            <person name="Cheung J."/>
            <person name="David K."/>
            <person name="Warren B."/>
            <person name="Marsh K."/>
            <person name="Snowden K."/>
            <person name="Lin-Wang K."/>
            <person name="Brian L."/>
            <person name="Martinez-Sanchez M."/>
            <person name="Wang M."/>
            <person name="Ileperuma N."/>
            <person name="Macnee N."/>
            <person name="Campin R."/>
            <person name="Mcatee P."/>
            <person name="Drummond R."/>
            <person name="Espley R."/>
            <person name="Ireland H."/>
            <person name="Wu R."/>
            <person name="Atkinson R."/>
            <person name="Karunairetnam S."/>
            <person name="Bulley S."/>
            <person name="Chunkath S."/>
            <person name="Hanley Z."/>
            <person name="Storey R."/>
            <person name="Thrimawithana A."/>
            <person name="Thomson S."/>
            <person name="David C."/>
            <person name="Testolin R."/>
        </authorList>
    </citation>
    <scope>NUCLEOTIDE SEQUENCE [LARGE SCALE GENOMIC DNA]</scope>
    <source>
        <strain evidence="3">cv. Red5</strain>
        <tissue evidence="2">Young leaf</tissue>
    </source>
</reference>
<dbReference type="OrthoDB" id="1919674at2759"/>
<feature type="compositionally biased region" description="Basic and acidic residues" evidence="1">
    <location>
        <begin position="277"/>
        <end position="287"/>
    </location>
</feature>
<organism evidence="2 3">
    <name type="scientific">Actinidia chinensis var. chinensis</name>
    <name type="common">Chinese soft-hair kiwi</name>
    <dbReference type="NCBI Taxonomy" id="1590841"/>
    <lineage>
        <taxon>Eukaryota</taxon>
        <taxon>Viridiplantae</taxon>
        <taxon>Streptophyta</taxon>
        <taxon>Embryophyta</taxon>
        <taxon>Tracheophyta</taxon>
        <taxon>Spermatophyta</taxon>
        <taxon>Magnoliopsida</taxon>
        <taxon>eudicotyledons</taxon>
        <taxon>Gunneridae</taxon>
        <taxon>Pentapetalae</taxon>
        <taxon>asterids</taxon>
        <taxon>Ericales</taxon>
        <taxon>Actinidiaceae</taxon>
        <taxon>Actinidia</taxon>
    </lineage>
</organism>
<dbReference type="OMA" id="ESMQFLT"/>
<protein>
    <submittedName>
        <fullName evidence="2">Beta-glucan synthesis-associated protein</fullName>
    </submittedName>
</protein>
<reference evidence="3" key="2">
    <citation type="journal article" date="2018" name="BMC Genomics">
        <title>A manually annotated Actinidia chinensis var. chinensis (kiwifruit) genome highlights the challenges associated with draft genomes and gene prediction in plants.</title>
        <authorList>
            <person name="Pilkington S.M."/>
            <person name="Crowhurst R."/>
            <person name="Hilario E."/>
            <person name="Nardozza S."/>
            <person name="Fraser L."/>
            <person name="Peng Y."/>
            <person name="Gunaseelan K."/>
            <person name="Simpson R."/>
            <person name="Tahir J."/>
            <person name="Deroles S.C."/>
            <person name="Templeton K."/>
            <person name="Luo Z."/>
            <person name="Davy M."/>
            <person name="Cheng C."/>
            <person name="McNeilage M."/>
            <person name="Scaglione D."/>
            <person name="Liu Y."/>
            <person name="Zhang Q."/>
            <person name="Datson P."/>
            <person name="De Silva N."/>
            <person name="Gardiner S.E."/>
            <person name="Bassett H."/>
            <person name="Chagne D."/>
            <person name="McCallum J."/>
            <person name="Dzierzon H."/>
            <person name="Deng C."/>
            <person name="Wang Y.Y."/>
            <person name="Barron L."/>
            <person name="Manako K."/>
            <person name="Bowen J."/>
            <person name="Foster T.M."/>
            <person name="Erridge Z.A."/>
            <person name="Tiffin H."/>
            <person name="Waite C.N."/>
            <person name="Davies K.M."/>
            <person name="Grierson E.P."/>
            <person name="Laing W.A."/>
            <person name="Kirk R."/>
            <person name="Chen X."/>
            <person name="Wood M."/>
            <person name="Montefiori M."/>
            <person name="Brummell D.A."/>
            <person name="Schwinn K.E."/>
            <person name="Catanach A."/>
            <person name="Fullerton C."/>
            <person name="Li D."/>
            <person name="Meiyalaghan S."/>
            <person name="Nieuwenhuizen N."/>
            <person name="Read N."/>
            <person name="Prakash R."/>
            <person name="Hunter D."/>
            <person name="Zhang H."/>
            <person name="McKenzie M."/>
            <person name="Knabel M."/>
            <person name="Harris A."/>
            <person name="Allan A.C."/>
            <person name="Gleave A."/>
            <person name="Chen A."/>
            <person name="Janssen B.J."/>
            <person name="Plunkett B."/>
            <person name="Ampomah-Dwamena C."/>
            <person name="Voogd C."/>
            <person name="Leif D."/>
            <person name="Lafferty D."/>
            <person name="Souleyre E.J.F."/>
            <person name="Varkonyi-Gasic E."/>
            <person name="Gambi F."/>
            <person name="Hanley J."/>
            <person name="Yao J.L."/>
            <person name="Cheung J."/>
            <person name="David K.M."/>
            <person name="Warren B."/>
            <person name="Marsh K."/>
            <person name="Snowden K.C."/>
            <person name="Lin-Wang K."/>
            <person name="Brian L."/>
            <person name="Martinez-Sanchez M."/>
            <person name="Wang M."/>
            <person name="Ileperuma N."/>
            <person name="Macnee N."/>
            <person name="Campin R."/>
            <person name="McAtee P."/>
            <person name="Drummond R.S.M."/>
            <person name="Espley R.V."/>
            <person name="Ireland H.S."/>
            <person name="Wu R."/>
            <person name="Atkinson R.G."/>
            <person name="Karunairetnam S."/>
            <person name="Bulley S."/>
            <person name="Chunkath S."/>
            <person name="Hanley Z."/>
            <person name="Storey R."/>
            <person name="Thrimawithana A.H."/>
            <person name="Thomson S."/>
            <person name="David C."/>
            <person name="Testolin R."/>
            <person name="Huang H."/>
            <person name="Hellens R.P."/>
            <person name="Schaffer R.J."/>
        </authorList>
    </citation>
    <scope>NUCLEOTIDE SEQUENCE [LARGE SCALE GENOMIC DNA]</scope>
    <source>
        <strain evidence="3">cv. Red5</strain>
    </source>
</reference>
<name>A0A2R6QYF3_ACTCC</name>
<dbReference type="PANTHER" id="PTHR33448">
    <property type="entry name" value="CHLOROPLAST PROTEIN HCF243-RELATED"/>
    <property type="match status" value="1"/>
</dbReference>
<dbReference type="Gramene" id="PSS17402">
    <property type="protein sequence ID" value="PSS17402"/>
    <property type="gene ID" value="CEY00_Acc12189"/>
</dbReference>
<gene>
    <name evidence="2" type="ORF">CEY00_Acc12189</name>
</gene>
<evidence type="ECO:0000313" key="2">
    <source>
        <dbReference type="EMBL" id="PSS17402.1"/>
    </source>
</evidence>
<feature type="region of interest" description="Disordered" evidence="1">
    <location>
        <begin position="35"/>
        <end position="65"/>
    </location>
</feature>
<comment type="caution">
    <text evidence="2">The sequence shown here is derived from an EMBL/GenBank/DDBJ whole genome shotgun (WGS) entry which is preliminary data.</text>
</comment>
<keyword evidence="3" id="KW-1185">Reference proteome</keyword>